<dbReference type="InterPro" id="IPR036117">
    <property type="entry name" value="DhaL_dom_sf"/>
</dbReference>
<evidence type="ECO:0000256" key="21">
    <source>
        <dbReference type="ARBA" id="ARBA00032426"/>
    </source>
</evidence>
<evidence type="ECO:0000313" key="28">
    <source>
        <dbReference type="RefSeq" id="XP_007943095.2"/>
    </source>
</evidence>
<evidence type="ECO:0000256" key="9">
    <source>
        <dbReference type="ARBA" id="ARBA00022630"/>
    </source>
</evidence>
<keyword evidence="14" id="KW-0274">FAD</keyword>
<dbReference type="OrthoDB" id="1724672at2759"/>
<dbReference type="NCBIfam" id="TIGR02361">
    <property type="entry name" value="dak_ATP"/>
    <property type="match status" value="1"/>
</dbReference>
<dbReference type="NCBIfam" id="NF011049">
    <property type="entry name" value="PRK14479.1"/>
    <property type="match status" value="1"/>
</dbReference>
<dbReference type="EC" id="4.6.1.15" evidence="6"/>
<keyword evidence="15" id="KW-0067">ATP-binding</keyword>
<dbReference type="Proteomes" id="UP000694850">
    <property type="component" value="Unplaced"/>
</dbReference>
<comment type="catalytic activity">
    <reaction evidence="24">
        <text>D-glyceraldehyde + ATP = D-glyceraldehyde 3-phosphate + ADP + H(+)</text>
        <dbReference type="Rhea" id="RHEA:13941"/>
        <dbReference type="ChEBI" id="CHEBI:15378"/>
        <dbReference type="ChEBI" id="CHEBI:17378"/>
        <dbReference type="ChEBI" id="CHEBI:30616"/>
        <dbReference type="ChEBI" id="CHEBI:59776"/>
        <dbReference type="ChEBI" id="CHEBI:456216"/>
        <dbReference type="EC" id="2.7.1.28"/>
    </reaction>
</comment>
<evidence type="ECO:0000256" key="22">
    <source>
        <dbReference type="ARBA" id="ARBA00045490"/>
    </source>
</evidence>
<dbReference type="PANTHER" id="PTHR28629:SF4">
    <property type="entry name" value="TRIOKINASE_FMN CYCLASE"/>
    <property type="match status" value="1"/>
</dbReference>
<evidence type="ECO:0000256" key="2">
    <source>
        <dbReference type="ARBA" id="ARBA00001941"/>
    </source>
</evidence>
<dbReference type="InterPro" id="IPR004007">
    <property type="entry name" value="DhaL_dom"/>
</dbReference>
<evidence type="ECO:0000256" key="7">
    <source>
        <dbReference type="ARBA" id="ARBA00018932"/>
    </source>
</evidence>
<keyword evidence="9" id="KW-0285">Flavoprotein</keyword>
<comment type="subunit">
    <text evidence="23">Homodimer. Interacts with IFIH1 (via the CARD domains), the interaction is inhibited by viral infection.</text>
</comment>
<dbReference type="SUPFAM" id="SSF101473">
    <property type="entry name" value="DhaL-like"/>
    <property type="match status" value="1"/>
</dbReference>
<dbReference type="InterPro" id="IPR004006">
    <property type="entry name" value="DhaK_dom"/>
</dbReference>
<evidence type="ECO:0000256" key="1">
    <source>
        <dbReference type="ARBA" id="ARBA00001936"/>
    </source>
</evidence>
<evidence type="ECO:0000256" key="12">
    <source>
        <dbReference type="ARBA" id="ARBA00022741"/>
    </source>
</evidence>
<dbReference type="PROSITE" id="PS51480">
    <property type="entry name" value="DHAL"/>
    <property type="match status" value="1"/>
</dbReference>
<comment type="function">
    <text evidence="22">Catalyzes both the phosphorylation of dihydroxyacetone and of glyceraldehyde, and the splitting of ribonucleoside diphosphate-X compounds among which FAD is the best substrate. Represses IFIH1-mediated cellular antiviral response.</text>
</comment>
<dbReference type="EC" id="2.7.1.28" evidence="5"/>
<evidence type="ECO:0000256" key="17">
    <source>
        <dbReference type="ARBA" id="ARBA00023211"/>
    </source>
</evidence>
<evidence type="ECO:0000256" key="11">
    <source>
        <dbReference type="ARBA" id="ARBA00022723"/>
    </source>
</evidence>
<dbReference type="FunFam" id="1.25.40.340:FF:000001">
    <property type="entry name" value="Dihydroxyacetone kinase 1"/>
    <property type="match status" value="1"/>
</dbReference>
<evidence type="ECO:0000256" key="20">
    <source>
        <dbReference type="ARBA" id="ARBA00023285"/>
    </source>
</evidence>
<evidence type="ECO:0000256" key="23">
    <source>
        <dbReference type="ARBA" id="ARBA00046681"/>
    </source>
</evidence>
<evidence type="ECO:0000256" key="26">
    <source>
        <dbReference type="ARBA" id="ARBA00048898"/>
    </source>
</evidence>
<keyword evidence="11" id="KW-0479">Metal-binding</keyword>
<proteinExistence type="predicted"/>
<dbReference type="GO" id="GO:0005829">
    <property type="term" value="C:cytosol"/>
    <property type="evidence" value="ECO:0007669"/>
    <property type="project" value="TreeGrafter"/>
</dbReference>
<evidence type="ECO:0000256" key="6">
    <source>
        <dbReference type="ARBA" id="ARBA00012578"/>
    </source>
</evidence>
<protein>
    <recommendedName>
        <fullName evidence="7">Triokinase/FMN cyclase</fullName>
        <ecNumber evidence="5">2.7.1.28</ecNumber>
        <ecNumber evidence="4">2.7.1.29</ecNumber>
        <ecNumber evidence="6">4.6.1.15</ecNumber>
    </recommendedName>
    <alternativeName>
        <fullName evidence="21">Bifunctional ATP-dependent dihydroxyacetone kinase/FAD-AMP lyase (cyclizing)</fullName>
    </alternativeName>
</protein>
<dbReference type="Gene3D" id="3.30.1180.20">
    <property type="entry name" value="Dihydroxyacetone kinase, domain 2"/>
    <property type="match status" value="1"/>
</dbReference>
<comment type="catalytic activity">
    <reaction evidence="26">
        <text>dihydroxyacetone + ATP = dihydroxyacetone phosphate + ADP + H(+)</text>
        <dbReference type="Rhea" id="RHEA:15773"/>
        <dbReference type="ChEBI" id="CHEBI:15378"/>
        <dbReference type="ChEBI" id="CHEBI:16016"/>
        <dbReference type="ChEBI" id="CHEBI:30616"/>
        <dbReference type="ChEBI" id="CHEBI:57642"/>
        <dbReference type="ChEBI" id="CHEBI:456216"/>
        <dbReference type="EC" id="2.7.1.29"/>
    </reaction>
</comment>
<accession>A0A8B7A560</accession>
<comment type="cofactor">
    <cofactor evidence="1">
        <name>Mn(2+)</name>
        <dbReference type="ChEBI" id="CHEBI:29035"/>
    </cofactor>
</comment>
<comment type="catalytic activity">
    <reaction evidence="25">
        <text>FAD = riboflavin cyclic-4',5'-phosphate + AMP + H(+)</text>
        <dbReference type="Rhea" id="RHEA:13729"/>
        <dbReference type="ChEBI" id="CHEBI:15378"/>
        <dbReference type="ChEBI" id="CHEBI:57692"/>
        <dbReference type="ChEBI" id="CHEBI:76202"/>
        <dbReference type="ChEBI" id="CHEBI:456215"/>
        <dbReference type="EC" id="4.6.1.15"/>
    </reaction>
</comment>
<dbReference type="PANTHER" id="PTHR28629">
    <property type="entry name" value="TRIOKINASE/FMN CYCLASE"/>
    <property type="match status" value="1"/>
</dbReference>
<dbReference type="Pfam" id="PF02734">
    <property type="entry name" value="Dak2"/>
    <property type="match status" value="1"/>
</dbReference>
<comment type="cofactor">
    <cofactor evidence="3">
        <name>Mg(2+)</name>
        <dbReference type="ChEBI" id="CHEBI:18420"/>
    </cofactor>
</comment>
<dbReference type="Gene3D" id="1.25.40.340">
    <property type="match status" value="1"/>
</dbReference>
<dbReference type="RefSeq" id="XP_007943095.2">
    <property type="nucleotide sequence ID" value="XM_007944904.2"/>
</dbReference>
<dbReference type="Gene3D" id="3.40.50.10440">
    <property type="entry name" value="Dihydroxyacetone kinase, domain 1"/>
    <property type="match status" value="1"/>
</dbReference>
<keyword evidence="10" id="KW-0808">Transferase</keyword>
<sequence>MNSVAGCADDALTGLVACNPNLQLLQGHRVALRSDLDSLKGRVALLSGGGSGHEPAHAGFIGKGMLTGVIAGAVFTSPAVGSILAAIRAVAQAGTAGTLLIVKNYTGDRLNFGLAREQARAEGIPVEMVVVGDDSAFTVLKKAGRRGLCGTVIIHKVAGALAEAGMGLEEITERVNAVTKAMGTLGVSLSSCSVPGSKPTFELATDEVELGLGIHGEAGVRRIKMATADNIVKLMLDHMTDASSASHVPVRSGSSVVLMVNNLGGLSFLELGIIADAAVRSLEGRGVKIARALVGTFMSALEMPGVSLTLLVVDEPLLKLIDAETTASAWPSMAKVSVTGRKRSRAAPAESQEAPDSTAAGGRASKRMVLVLERVCTTLLGLEEHLNALDRAAGDGDCGSTHSRAARAIREWLKAGPPPASPAQVLSRLSILLLEKMGGSSGALYGLFLTAAAQPLRANTDLPTWSAAMDAGLEAMQKYGKAAPGDRTMLDALWAAGQELQAWKSPGADLFQILTKAVKSAEAAAEATKNMEAGAGRASYISSARLDQPDPGAVAAAAVLRAILEVLQSQGGSYSQGTPGKGPTVTYFAPTWLQLPWPLGFSAQDSLSVSGTKVPSHLQDQGPHSTHKLLKSFSLMPEMADAMAREKMEVPKKTWMGLRRLRSHRDAQGRRKTAKPRNHYGRIAHGHT</sequence>
<evidence type="ECO:0000256" key="25">
    <source>
        <dbReference type="ARBA" id="ARBA00048526"/>
    </source>
</evidence>
<organism evidence="27 28">
    <name type="scientific">Orycteropus afer afer</name>
    <dbReference type="NCBI Taxonomy" id="1230840"/>
    <lineage>
        <taxon>Eukaryota</taxon>
        <taxon>Metazoa</taxon>
        <taxon>Chordata</taxon>
        <taxon>Craniata</taxon>
        <taxon>Vertebrata</taxon>
        <taxon>Euteleostomi</taxon>
        <taxon>Mammalia</taxon>
        <taxon>Eutheria</taxon>
        <taxon>Afrotheria</taxon>
        <taxon>Tubulidentata</taxon>
        <taxon>Orycteropodidae</taxon>
        <taxon>Orycteropus</taxon>
    </lineage>
</organism>
<comment type="cofactor">
    <cofactor evidence="2">
        <name>Co(2+)</name>
        <dbReference type="ChEBI" id="CHEBI:48828"/>
    </cofactor>
</comment>
<keyword evidence="16" id="KW-0460">Magnesium</keyword>
<dbReference type="GO" id="GO:0046872">
    <property type="term" value="F:metal ion binding"/>
    <property type="evidence" value="ECO:0007669"/>
    <property type="project" value="UniProtKB-KW"/>
</dbReference>
<dbReference type="GO" id="GO:0019563">
    <property type="term" value="P:glycerol catabolic process"/>
    <property type="evidence" value="ECO:0007669"/>
    <property type="project" value="TreeGrafter"/>
</dbReference>
<evidence type="ECO:0000256" key="16">
    <source>
        <dbReference type="ARBA" id="ARBA00022842"/>
    </source>
</evidence>
<evidence type="ECO:0000256" key="15">
    <source>
        <dbReference type="ARBA" id="ARBA00022840"/>
    </source>
</evidence>
<evidence type="ECO:0000256" key="10">
    <source>
        <dbReference type="ARBA" id="ARBA00022679"/>
    </source>
</evidence>
<keyword evidence="18" id="KW-0456">Lyase</keyword>
<dbReference type="SUPFAM" id="SSF82549">
    <property type="entry name" value="DAK1/DegV-like"/>
    <property type="match status" value="1"/>
</dbReference>
<evidence type="ECO:0000256" key="14">
    <source>
        <dbReference type="ARBA" id="ARBA00022827"/>
    </source>
</evidence>
<dbReference type="GO" id="GO:0050354">
    <property type="term" value="F:triokinase activity"/>
    <property type="evidence" value="ECO:0007669"/>
    <property type="project" value="UniProtKB-EC"/>
</dbReference>
<keyword evidence="17" id="KW-0464">Manganese</keyword>
<evidence type="ECO:0000256" key="18">
    <source>
        <dbReference type="ARBA" id="ARBA00023239"/>
    </source>
</evidence>
<keyword evidence="19" id="KW-0511">Multifunctional enzyme</keyword>
<keyword evidence="8" id="KW-0597">Phosphoprotein</keyword>
<evidence type="ECO:0000256" key="24">
    <source>
        <dbReference type="ARBA" id="ARBA00047974"/>
    </source>
</evidence>
<keyword evidence="20" id="KW-0170">Cobalt</keyword>
<dbReference type="GO" id="GO:0004371">
    <property type="term" value="F:glycerone kinase activity"/>
    <property type="evidence" value="ECO:0007669"/>
    <property type="project" value="UniProtKB-EC"/>
</dbReference>
<dbReference type="FunFam" id="3.40.50.10440:FF:000001">
    <property type="entry name" value="Dihydroxyacetone kinase, DhaK subunit"/>
    <property type="match status" value="1"/>
</dbReference>
<evidence type="ECO:0000256" key="8">
    <source>
        <dbReference type="ARBA" id="ARBA00022553"/>
    </source>
</evidence>
<keyword evidence="27" id="KW-1185">Reference proteome</keyword>
<name>A0A8B7A560_ORYAF</name>
<evidence type="ECO:0000256" key="3">
    <source>
        <dbReference type="ARBA" id="ARBA00001946"/>
    </source>
</evidence>
<evidence type="ECO:0000256" key="4">
    <source>
        <dbReference type="ARBA" id="ARBA00012107"/>
    </source>
</evidence>
<gene>
    <name evidence="28" type="primary">TKFC</name>
</gene>
<dbReference type="InterPro" id="IPR050861">
    <property type="entry name" value="Dihydroxyacetone_Kinase"/>
</dbReference>
<dbReference type="GO" id="GO:0005524">
    <property type="term" value="F:ATP binding"/>
    <property type="evidence" value="ECO:0007669"/>
    <property type="project" value="UniProtKB-KW"/>
</dbReference>
<evidence type="ECO:0000313" key="27">
    <source>
        <dbReference type="Proteomes" id="UP000694850"/>
    </source>
</evidence>
<evidence type="ECO:0000256" key="19">
    <source>
        <dbReference type="ARBA" id="ARBA00023268"/>
    </source>
</evidence>
<dbReference type="EC" id="2.7.1.29" evidence="4"/>
<dbReference type="FunFam" id="3.30.1180.20:FF:000003">
    <property type="entry name" value="triokinase/FMN cyclase isoform X1"/>
    <property type="match status" value="1"/>
</dbReference>
<dbReference type="InterPro" id="IPR012734">
    <property type="entry name" value="DhaK_ATP"/>
</dbReference>
<dbReference type="PROSITE" id="PS51481">
    <property type="entry name" value="DHAK"/>
    <property type="match status" value="1"/>
</dbReference>
<dbReference type="Pfam" id="PF02733">
    <property type="entry name" value="Dak1"/>
    <property type="match status" value="1"/>
</dbReference>
<dbReference type="GO" id="GO:0034012">
    <property type="term" value="F:FAD-AMP lyase (cyclizing) activity"/>
    <property type="evidence" value="ECO:0007669"/>
    <property type="project" value="UniProtKB-EC"/>
</dbReference>
<evidence type="ECO:0000256" key="5">
    <source>
        <dbReference type="ARBA" id="ARBA00012110"/>
    </source>
</evidence>
<dbReference type="SMART" id="SM01120">
    <property type="entry name" value="Dak2"/>
    <property type="match status" value="1"/>
</dbReference>
<reference evidence="28" key="1">
    <citation type="submission" date="2025-08" db="UniProtKB">
        <authorList>
            <consortium name="RefSeq"/>
        </authorList>
    </citation>
    <scope>IDENTIFICATION</scope>
</reference>
<dbReference type="AlphaFoldDB" id="A0A8B7A560"/>
<keyword evidence="13" id="KW-0418">Kinase</keyword>
<keyword evidence="12" id="KW-0547">Nucleotide-binding</keyword>
<evidence type="ECO:0000256" key="13">
    <source>
        <dbReference type="ARBA" id="ARBA00022777"/>
    </source>
</evidence>